<organism evidence="1 2">
    <name type="scientific">Oedothorax gibbosus</name>
    <dbReference type="NCBI Taxonomy" id="931172"/>
    <lineage>
        <taxon>Eukaryota</taxon>
        <taxon>Metazoa</taxon>
        <taxon>Ecdysozoa</taxon>
        <taxon>Arthropoda</taxon>
        <taxon>Chelicerata</taxon>
        <taxon>Arachnida</taxon>
        <taxon>Araneae</taxon>
        <taxon>Araneomorphae</taxon>
        <taxon>Entelegynae</taxon>
        <taxon>Araneoidea</taxon>
        <taxon>Linyphiidae</taxon>
        <taxon>Erigoninae</taxon>
        <taxon>Oedothorax</taxon>
    </lineage>
</organism>
<keyword evidence="2" id="KW-1185">Reference proteome</keyword>
<dbReference type="EMBL" id="JAFNEN010000231">
    <property type="protein sequence ID" value="KAG8188773.1"/>
    <property type="molecule type" value="Genomic_DNA"/>
</dbReference>
<accession>A0AAV6UYT0</accession>
<name>A0AAV6UYT0_9ARAC</name>
<protein>
    <submittedName>
        <fullName evidence="1">Uncharacterized protein</fullName>
    </submittedName>
</protein>
<gene>
    <name evidence="1" type="ORF">JTE90_012244</name>
</gene>
<evidence type="ECO:0000313" key="1">
    <source>
        <dbReference type="EMBL" id="KAG8188773.1"/>
    </source>
</evidence>
<dbReference type="AlphaFoldDB" id="A0AAV6UYT0"/>
<comment type="caution">
    <text evidence="1">The sequence shown here is derived from an EMBL/GenBank/DDBJ whole genome shotgun (WGS) entry which is preliminary data.</text>
</comment>
<evidence type="ECO:0000313" key="2">
    <source>
        <dbReference type="Proteomes" id="UP000827092"/>
    </source>
</evidence>
<sequence length="92" mass="10366">MSARVESVVVIHRRYIKAGIAVAGEMRLLTLLGVALFALQCINTEVVYGGDTLPTPNVLETEEDKVELKHIEKRSLGPFRFPFRRRRPGFGK</sequence>
<proteinExistence type="predicted"/>
<reference evidence="1 2" key="1">
    <citation type="journal article" date="2022" name="Nat. Ecol. Evol.">
        <title>A masculinizing supergene underlies an exaggerated male reproductive morph in a spider.</title>
        <authorList>
            <person name="Hendrickx F."/>
            <person name="De Corte Z."/>
            <person name="Sonet G."/>
            <person name="Van Belleghem S.M."/>
            <person name="Kostlbacher S."/>
            <person name="Vangestel C."/>
        </authorList>
    </citation>
    <scope>NUCLEOTIDE SEQUENCE [LARGE SCALE GENOMIC DNA]</scope>
    <source>
        <strain evidence="1">W744_W776</strain>
    </source>
</reference>
<dbReference type="Proteomes" id="UP000827092">
    <property type="component" value="Unassembled WGS sequence"/>
</dbReference>